<evidence type="ECO:0000256" key="3">
    <source>
        <dbReference type="ARBA" id="ARBA00022989"/>
    </source>
</evidence>
<organism evidence="6 7">
    <name type="scientific">Leishmania shawi</name>
    <dbReference type="NCBI Taxonomy" id="5680"/>
    <lineage>
        <taxon>Eukaryota</taxon>
        <taxon>Discoba</taxon>
        <taxon>Euglenozoa</taxon>
        <taxon>Kinetoplastea</taxon>
        <taxon>Metakinetoplastina</taxon>
        <taxon>Trypanosomatida</taxon>
        <taxon>Trypanosomatidae</taxon>
        <taxon>Leishmaniinae</taxon>
        <taxon>Leishmania</taxon>
        <taxon>Leishmania guyanensis species complex</taxon>
    </lineage>
</organism>
<evidence type="ECO:0000313" key="7">
    <source>
        <dbReference type="Proteomes" id="UP001443563"/>
    </source>
</evidence>
<dbReference type="PANTHER" id="PTHR13285">
    <property type="entry name" value="ACYLTRANSFERASE"/>
    <property type="match status" value="1"/>
</dbReference>
<dbReference type="InterPro" id="IPR004299">
    <property type="entry name" value="MBOAT_fam"/>
</dbReference>
<comment type="caution">
    <text evidence="6">The sequence shown here is derived from an EMBL/GenBank/DDBJ whole genome shotgun (WGS) entry which is preliminary data.</text>
</comment>
<sequence>DFWRDWHASFNLWVVRYMYIPMGGSSRVALSVLPIFLFIALWHDPVLHLVKWALCIAVMFMAEVAVSGCFGWAVAAFRREMAAVAPRATSGEGINCQCSLRINSLARLARFLAAMSANTPERQLCSWRMPL</sequence>
<keyword evidence="2 5" id="KW-0812">Transmembrane</keyword>
<evidence type="ECO:0000256" key="1">
    <source>
        <dbReference type="ARBA" id="ARBA00004141"/>
    </source>
</evidence>
<dbReference type="Pfam" id="PF03062">
    <property type="entry name" value="MBOAT"/>
    <property type="match status" value="1"/>
</dbReference>
<dbReference type="InterPro" id="IPR051085">
    <property type="entry name" value="MB_O-acyltransferase"/>
</dbReference>
<keyword evidence="4 5" id="KW-0472">Membrane</keyword>
<reference evidence="6 7" key="1">
    <citation type="submission" date="2024-02" db="EMBL/GenBank/DDBJ databases">
        <title>FIRST GENOME SEQUENCES OF Leishmania (Viannia) shawi, Leishmania (Viannia) lindenbergi AND Leishmania (Viannia) utingensis.</title>
        <authorList>
            <person name="Resadore F."/>
            <person name="Custodio M.G.F."/>
            <person name="Boite M.C."/>
            <person name="Cupolillo E."/>
            <person name="Ferreira G.E.M."/>
        </authorList>
    </citation>
    <scope>NUCLEOTIDE SEQUENCE [LARGE SCALE GENOMIC DNA]</scope>
    <source>
        <strain evidence="6 7">MCEB/BR/1984/M8408</strain>
    </source>
</reference>
<keyword evidence="7" id="KW-1185">Reference proteome</keyword>
<accession>A0ABR3E9I7</accession>
<proteinExistence type="predicted"/>
<evidence type="ECO:0000256" key="2">
    <source>
        <dbReference type="ARBA" id="ARBA00022692"/>
    </source>
</evidence>
<feature type="transmembrane region" description="Helical" evidence="5">
    <location>
        <begin position="49"/>
        <end position="77"/>
    </location>
</feature>
<keyword evidence="3 5" id="KW-1133">Transmembrane helix</keyword>
<evidence type="ECO:0000313" key="6">
    <source>
        <dbReference type="EMBL" id="KAL0507531.1"/>
    </source>
</evidence>
<dbReference type="Proteomes" id="UP001443563">
    <property type="component" value="Unassembled WGS sequence"/>
</dbReference>
<feature type="non-terminal residue" evidence="6">
    <location>
        <position position="1"/>
    </location>
</feature>
<comment type="subcellular location">
    <subcellularLocation>
        <location evidence="1">Membrane</location>
        <topology evidence="1">Multi-pass membrane protein</topology>
    </subcellularLocation>
</comment>
<gene>
    <name evidence="6" type="ORF">Q4I29_002921</name>
</gene>
<dbReference type="EMBL" id="JBAMZM010000020">
    <property type="protein sequence ID" value="KAL0507531.1"/>
    <property type="molecule type" value="Genomic_DNA"/>
</dbReference>
<name>A0ABR3E9I7_9TRYP</name>
<evidence type="ECO:0000256" key="4">
    <source>
        <dbReference type="ARBA" id="ARBA00023136"/>
    </source>
</evidence>
<dbReference type="PANTHER" id="PTHR13285:SF18">
    <property type="entry name" value="PROTEIN-CYSTEINE N-PALMITOYLTRANSFERASE RASP"/>
    <property type="match status" value="1"/>
</dbReference>
<evidence type="ECO:0000256" key="5">
    <source>
        <dbReference type="SAM" id="Phobius"/>
    </source>
</evidence>
<feature type="transmembrane region" description="Helical" evidence="5">
    <location>
        <begin position="26"/>
        <end position="43"/>
    </location>
</feature>
<protein>
    <submittedName>
        <fullName evidence="6">MBOAT, membrane-bound O-acyltransferase family</fullName>
    </submittedName>
</protein>